<proteinExistence type="predicted"/>
<accession>Q328W8</accession>
<dbReference type="EMBL" id="CP000034">
    <property type="protein sequence ID" value="ABB64137.1"/>
    <property type="molecule type" value="Genomic_DNA"/>
</dbReference>
<protein>
    <submittedName>
        <fullName evidence="1">Uncharacterized protein</fullName>
    </submittedName>
</protein>
<dbReference type="EnsemblBacteria" id="ABB64137">
    <property type="protein sequence ID" value="ABB64137"/>
    <property type="gene ID" value="SDY_4236"/>
</dbReference>
<name>Q328W8_SHIDS</name>
<dbReference type="HOGENOM" id="CLU_162059_2_0_6"/>
<keyword evidence="2" id="KW-1185">Reference proteome</keyword>
<organism evidence="1 2">
    <name type="scientific">Shigella dysenteriae serotype 1 (strain Sd197)</name>
    <dbReference type="NCBI Taxonomy" id="300267"/>
    <lineage>
        <taxon>Bacteria</taxon>
        <taxon>Pseudomonadati</taxon>
        <taxon>Pseudomonadota</taxon>
        <taxon>Gammaproteobacteria</taxon>
        <taxon>Enterobacterales</taxon>
        <taxon>Enterobacteriaceae</taxon>
        <taxon>Shigella</taxon>
    </lineage>
</organism>
<reference evidence="1 2" key="1">
    <citation type="journal article" date="2005" name="Nucleic Acids Res.">
        <title>Genome dynamics and diversity of Shigella species, the etiologic agents of bacillary dysentery.</title>
        <authorList>
            <person name="Yang F."/>
            <person name="Yang J."/>
            <person name="Zhang X."/>
            <person name="Chen L."/>
            <person name="Jiang Y."/>
            <person name="Yan Y."/>
            <person name="Tang X."/>
            <person name="Wang J."/>
            <person name="Xiong Z."/>
            <person name="Dong J."/>
            <person name="Xue Y."/>
            <person name="Zhu Y."/>
            <person name="Xu X."/>
            <person name="Sun L."/>
            <person name="Chen S."/>
            <person name="Nie H."/>
            <person name="Peng J."/>
            <person name="Xu J."/>
            <person name="Wang Y."/>
            <person name="Yuan Z."/>
            <person name="Wen Y."/>
            <person name="Yao Z."/>
            <person name="Shen Y."/>
            <person name="Qiang B."/>
            <person name="Hou Y."/>
            <person name="Yu J."/>
            <person name="Jin Q."/>
        </authorList>
    </citation>
    <scope>NUCLEOTIDE SEQUENCE [LARGE SCALE GENOMIC DNA]</scope>
    <source>
        <strain evidence="1 2">Sd197</strain>
    </source>
</reference>
<dbReference type="AlphaFoldDB" id="Q328W8"/>
<evidence type="ECO:0000313" key="2">
    <source>
        <dbReference type="Proteomes" id="UP000002716"/>
    </source>
</evidence>
<dbReference type="KEGG" id="sdy:SDY_4236"/>
<sequence length="84" mass="9392">MAVTAAKSVMAFRVLTMAVDLCRLTTRTMNVNAGHERTSKARIIHQIQLIRGITDVTCARGILHYGNNYYLQITSDPLLAILFQ</sequence>
<gene>
    <name evidence="1" type="ordered locus">SDY_4236</name>
</gene>
<evidence type="ECO:0000313" key="1">
    <source>
        <dbReference type="EMBL" id="ABB64137.1"/>
    </source>
</evidence>
<dbReference type="Proteomes" id="UP000002716">
    <property type="component" value="Chromosome"/>
</dbReference>